<dbReference type="InterPro" id="IPR003833">
    <property type="entry name" value="CT_C_D"/>
</dbReference>
<keyword evidence="1" id="KW-0547">Nucleotide-binding</keyword>
<keyword evidence="3" id="KW-0067">ATP-binding</keyword>
<dbReference type="SMART" id="SM00796">
    <property type="entry name" value="AHS1"/>
    <property type="match status" value="1"/>
</dbReference>
<keyword evidence="2 5" id="KW-0378">Hydrolase</keyword>
<protein>
    <submittedName>
        <fullName evidence="5">5-oxoprolinase subunit PxpB</fullName>
        <ecNumber evidence="5">3.5.2.9</ecNumber>
    </submittedName>
</protein>
<dbReference type="SUPFAM" id="SSF50891">
    <property type="entry name" value="Cyclophilin-like"/>
    <property type="match status" value="1"/>
</dbReference>
<evidence type="ECO:0000313" key="6">
    <source>
        <dbReference type="Proteomes" id="UP001597414"/>
    </source>
</evidence>
<dbReference type="Pfam" id="PF02682">
    <property type="entry name" value="CT_C_D"/>
    <property type="match status" value="1"/>
</dbReference>
<name>A0ABW5B928_9BACT</name>
<reference evidence="6" key="1">
    <citation type="journal article" date="2019" name="Int. J. Syst. Evol. Microbiol.">
        <title>The Global Catalogue of Microorganisms (GCM) 10K type strain sequencing project: providing services to taxonomists for standard genome sequencing and annotation.</title>
        <authorList>
            <consortium name="The Broad Institute Genomics Platform"/>
            <consortium name="The Broad Institute Genome Sequencing Center for Infectious Disease"/>
            <person name="Wu L."/>
            <person name="Ma J."/>
        </authorList>
    </citation>
    <scope>NUCLEOTIDE SEQUENCE [LARGE SCALE GENOMIC DNA]</scope>
    <source>
        <strain evidence="6">KCTC 19812</strain>
    </source>
</reference>
<dbReference type="EMBL" id="JBHUIV010000010">
    <property type="protein sequence ID" value="MFD2201140.1"/>
    <property type="molecule type" value="Genomic_DNA"/>
</dbReference>
<dbReference type="Proteomes" id="UP001597414">
    <property type="component" value="Unassembled WGS sequence"/>
</dbReference>
<accession>A0ABW5B928</accession>
<evidence type="ECO:0000313" key="5">
    <source>
        <dbReference type="EMBL" id="MFD2201140.1"/>
    </source>
</evidence>
<evidence type="ECO:0000256" key="1">
    <source>
        <dbReference type="ARBA" id="ARBA00022741"/>
    </source>
</evidence>
<evidence type="ECO:0000259" key="4">
    <source>
        <dbReference type="SMART" id="SM00796"/>
    </source>
</evidence>
<keyword evidence="6" id="KW-1185">Reference proteome</keyword>
<evidence type="ECO:0000256" key="3">
    <source>
        <dbReference type="ARBA" id="ARBA00022840"/>
    </source>
</evidence>
<feature type="domain" description="Carboxyltransferase" evidence="4">
    <location>
        <begin position="1"/>
        <end position="203"/>
    </location>
</feature>
<dbReference type="Gene3D" id="2.40.100.10">
    <property type="entry name" value="Cyclophilin-like"/>
    <property type="match status" value="1"/>
</dbReference>
<dbReference type="GO" id="GO:0017168">
    <property type="term" value="F:5-oxoprolinase (ATP-hydrolyzing) activity"/>
    <property type="evidence" value="ECO:0007669"/>
    <property type="project" value="UniProtKB-EC"/>
</dbReference>
<gene>
    <name evidence="5" type="primary">pxpB</name>
    <name evidence="5" type="ORF">ACFSKV_06155</name>
</gene>
<dbReference type="PANTHER" id="PTHR34698">
    <property type="entry name" value="5-OXOPROLINASE SUBUNIT B"/>
    <property type="match status" value="1"/>
</dbReference>
<organism evidence="5 6">
    <name type="scientific">Shivajiella indica</name>
    <dbReference type="NCBI Taxonomy" id="872115"/>
    <lineage>
        <taxon>Bacteria</taxon>
        <taxon>Pseudomonadati</taxon>
        <taxon>Bacteroidota</taxon>
        <taxon>Cytophagia</taxon>
        <taxon>Cytophagales</taxon>
        <taxon>Cyclobacteriaceae</taxon>
        <taxon>Shivajiella</taxon>
    </lineage>
</organism>
<sequence length="236" mass="27498">MEISYFRIHSKLFEIIWPKEISQSILKEQLRVKSYLENEYAEGIKEIRMGFNTLSLRLIIDISDKECFELIEEIKIQPLKGFEYRSKTWRIPVCYDEIFGKDLNQLSKTHQIPVEEIVRLHYSSPYLLHFYGFLPGFMYLGGLDVRLHSPRKEKPERLIPAGTVAIGGKQTGIYPSDSPGGWYAIGKTPVNLFNIQQDPPCPAHIGDNIHFVPIDREEFYQIQKKVQSGQYHLKHD</sequence>
<proteinExistence type="predicted"/>
<dbReference type="PANTHER" id="PTHR34698:SF2">
    <property type="entry name" value="5-OXOPROLINASE SUBUNIT B"/>
    <property type="match status" value="1"/>
</dbReference>
<dbReference type="InterPro" id="IPR010016">
    <property type="entry name" value="PxpB"/>
</dbReference>
<evidence type="ECO:0000256" key="2">
    <source>
        <dbReference type="ARBA" id="ARBA00022801"/>
    </source>
</evidence>
<dbReference type="NCBIfam" id="TIGR00370">
    <property type="entry name" value="5-oxoprolinase subunit PxpB"/>
    <property type="match status" value="1"/>
</dbReference>
<dbReference type="EC" id="3.5.2.9" evidence="5"/>
<dbReference type="InterPro" id="IPR029000">
    <property type="entry name" value="Cyclophilin-like_dom_sf"/>
</dbReference>
<comment type="caution">
    <text evidence="5">The sequence shown here is derived from an EMBL/GenBank/DDBJ whole genome shotgun (WGS) entry which is preliminary data.</text>
</comment>
<dbReference type="RefSeq" id="WP_380801043.1">
    <property type="nucleotide sequence ID" value="NZ_JBHUIV010000010.1"/>
</dbReference>